<accession>A0A6S7K2K1</accession>
<evidence type="ECO:0000256" key="1">
    <source>
        <dbReference type="SAM" id="MobiDB-lite"/>
    </source>
</evidence>
<protein>
    <submittedName>
        <fullName evidence="2">Uncharacterized protein</fullName>
    </submittedName>
</protein>
<dbReference type="OrthoDB" id="8895157at2759"/>
<name>A0A6S7K2K1_PARCT</name>
<feature type="region of interest" description="Disordered" evidence="1">
    <location>
        <begin position="188"/>
        <end position="220"/>
    </location>
</feature>
<dbReference type="PANTHER" id="PTHR33395:SF22">
    <property type="entry name" value="REVERSE TRANSCRIPTASE DOMAIN-CONTAINING PROTEIN"/>
    <property type="match status" value="1"/>
</dbReference>
<reference evidence="2" key="1">
    <citation type="submission" date="2020-04" db="EMBL/GenBank/DDBJ databases">
        <authorList>
            <person name="Alioto T."/>
            <person name="Alioto T."/>
            <person name="Gomez Garrido J."/>
        </authorList>
    </citation>
    <scope>NUCLEOTIDE SEQUENCE</scope>
    <source>
        <strain evidence="2">A484AB</strain>
    </source>
</reference>
<dbReference type="AlphaFoldDB" id="A0A6S7K2K1"/>
<comment type="caution">
    <text evidence="2">The sequence shown here is derived from an EMBL/GenBank/DDBJ whole genome shotgun (WGS) entry which is preliminary data.</text>
</comment>
<sequence length="516" mass="56779">LDAVDILQGTSDELLKACNIEAEPSNSDGNVFLHVVSDFSEMQQVSFNAEIVLEVTEIMISSNGNDESAKSQSNDISPPVAFTTEVVTPNEKWLSSFELPIKFSPGVAEALESKNLTGSIRDEFNRDICNRIKLHTMFPKKHEREYVAFKIISTYPFLADKIGCGTASWEQSIKNRFKNSRRLQRNRSLPLPALSSSSSSIRARPPTTSKKSKEPVLSEALGAETEETCREHLNYIKKEMDKSRNMTLIRELMDATYIFRRQNILTSPTSLKLLLAQCPALRMVSEDNESIDDAIGNSVSPMLVGAGEYGSITPLYLAAEGETITKIPNTNLINGLAILIASYYAFNISYPTKGRNFFAFIEATLLDNSEDAKKRVTKADTFKSYFASVFRPNTPSTSATDLPPVNSTDAVGLESITISVEEVCCLLSGLCTTKATGPDGISATLLRKCAKELAPSLTELFTMSLAHGKVPSEWKRANVVPVPKKDDPSEINNYRPISLLCIISKVPEHIVPQASL</sequence>
<evidence type="ECO:0000313" key="3">
    <source>
        <dbReference type="Proteomes" id="UP001152795"/>
    </source>
</evidence>
<feature type="non-terminal residue" evidence="2">
    <location>
        <position position="516"/>
    </location>
</feature>
<dbReference type="EMBL" id="CACRXK020011836">
    <property type="protein sequence ID" value="CAB4022161.1"/>
    <property type="molecule type" value="Genomic_DNA"/>
</dbReference>
<proteinExistence type="predicted"/>
<evidence type="ECO:0000313" key="2">
    <source>
        <dbReference type="EMBL" id="CAB4022161.1"/>
    </source>
</evidence>
<dbReference type="Proteomes" id="UP001152795">
    <property type="component" value="Unassembled WGS sequence"/>
</dbReference>
<organism evidence="2 3">
    <name type="scientific">Paramuricea clavata</name>
    <name type="common">Red gorgonian</name>
    <name type="synonym">Violescent sea-whip</name>
    <dbReference type="NCBI Taxonomy" id="317549"/>
    <lineage>
        <taxon>Eukaryota</taxon>
        <taxon>Metazoa</taxon>
        <taxon>Cnidaria</taxon>
        <taxon>Anthozoa</taxon>
        <taxon>Octocorallia</taxon>
        <taxon>Malacalcyonacea</taxon>
        <taxon>Plexauridae</taxon>
        <taxon>Paramuricea</taxon>
    </lineage>
</organism>
<keyword evidence="3" id="KW-1185">Reference proteome</keyword>
<gene>
    <name evidence="2" type="ORF">PACLA_8A079356</name>
</gene>
<feature type="compositionally biased region" description="Low complexity" evidence="1">
    <location>
        <begin position="188"/>
        <end position="209"/>
    </location>
</feature>
<dbReference type="PANTHER" id="PTHR33395">
    <property type="entry name" value="TRANSCRIPTASE, PUTATIVE-RELATED-RELATED"/>
    <property type="match status" value="1"/>
</dbReference>